<reference evidence="3 4" key="1">
    <citation type="submission" date="2019-09" db="EMBL/GenBank/DDBJ databases">
        <title>Bird 10,000 Genomes (B10K) Project - Family phase.</title>
        <authorList>
            <person name="Zhang G."/>
        </authorList>
    </citation>
    <scope>NUCLEOTIDE SEQUENCE [LARGE SCALE GENOMIC DNA]</scope>
    <source>
        <strain evidence="3">B10K-DU-001-79</strain>
        <tissue evidence="3">Muscle</tissue>
    </source>
</reference>
<dbReference type="AlphaFoldDB" id="A0A7L0YPC0"/>
<comment type="caution">
    <text evidence="3">The sequence shown here is derived from an EMBL/GenBank/DDBJ whole genome shotgun (WGS) entry which is preliminary data.</text>
</comment>
<organism evidence="3 4">
    <name type="scientific">Ploceus nigricollis</name>
    <dbReference type="NCBI Taxonomy" id="441696"/>
    <lineage>
        <taxon>Eukaryota</taxon>
        <taxon>Metazoa</taxon>
        <taxon>Chordata</taxon>
        <taxon>Craniata</taxon>
        <taxon>Vertebrata</taxon>
        <taxon>Euteleostomi</taxon>
        <taxon>Archelosauria</taxon>
        <taxon>Archosauria</taxon>
        <taxon>Dinosauria</taxon>
        <taxon>Saurischia</taxon>
        <taxon>Theropoda</taxon>
        <taxon>Coelurosauria</taxon>
        <taxon>Aves</taxon>
        <taxon>Neognathae</taxon>
        <taxon>Neoaves</taxon>
        <taxon>Telluraves</taxon>
        <taxon>Australaves</taxon>
        <taxon>Passeriformes</taxon>
        <taxon>Passeroidea</taxon>
        <taxon>Ploceidae</taxon>
        <taxon>Ploceinae</taxon>
        <taxon>Ploceus</taxon>
    </lineage>
</organism>
<feature type="non-terminal residue" evidence="3">
    <location>
        <position position="1"/>
    </location>
</feature>
<feature type="region of interest" description="Disordered" evidence="2">
    <location>
        <begin position="929"/>
        <end position="952"/>
    </location>
</feature>
<keyword evidence="1" id="KW-0175">Coiled coil</keyword>
<sequence length="1057" mass="119214">LPSPSETLLSIRLLDFKTSLLEAIEELRIRRETETNYEEQINKIVIEKQELEWQKETLQHQTDTLQQQNKEAMAAFKKQLQARMFAMEEEKGKYQLAVETKEKEIDGLKESLKALQISKYTLQKKLTEMDQKLQLHLTAKEEHHKKLNEVERCYATIASRFGIVKGVHGKLEHSVQEAIQHNKKLASVNKRQETEISNLKEELKKVTTDLIRSKVTSQYRVGEENINLAVKEKQFQELQQKIRMETAVSKKVQEENTHIKEEKLEILSSLQCVQELLQRITQTNVRMESELKALKEDYQALERDNELQREKAKENEEKFLNLQNEHEKALRTWKNDEENMRREIHTIKNELNSLKGLHRHLEDYHPPPGNQHSEQVENLQSGQEHSKDSEIQAIQKEHEFMQSVIRKYGNCGNEEETEVKNARDQSSSIEELKIEQSQVLENRFKDEINVASPCEVKQREASPRNTLCTDTDLITQGHTSEMPVSGCGEAEDAGTAHRRLPDENNTDSDQKPQDSTEPLAAQHTRKDFLGSAETVGADRKNRSQETDTSKEELCNTADEPTCAKADANSDTRQYNKTILTPEAPKPESEAVLCTEKSALHDRSTDNNQAKELSFGILPYTEENSQAEFQKCSLLNSDNSLGSGLHKTEKNLNLSGLYRDKLPLEQTHVGAEGRNDDNARNMNSTAVLETDAQHPPTVCCDNTSADDAAAKECRDNKSLLGTFNLCPPKTERGISADDMHSKQHEEGSAKQRGNATNTWTPNAEAKSPVKADGLEIAHRNPPADRADTDKLIPRKNVNNGTQIRSIKTGHSLEINTSTNNTLLKEKKDSLSSTVPGMKFAESHVKELCSLPMRTSGNLVNISVRSSFDLSTSDKKADKTPLYLNFLALSSCSRVNQMRGQAPWTSASKEPSLLKDKPSCIAEKTNIISNAQSQDLSENGDSGETGQGSSSLNRAANTLNTSSIHREPQGEPSEEWNATAKAFYDSSFPTEHVKEGFVALQNKQKSSHMTVTPARSDKALKDEDSCSLRNSIIQNQIGGIEKLLNLERLHSARKRKYEE</sequence>
<feature type="region of interest" description="Disordered" evidence="2">
    <location>
        <begin position="360"/>
        <end position="389"/>
    </location>
</feature>
<feature type="compositionally biased region" description="Polar residues" evidence="2">
    <location>
        <begin position="370"/>
        <end position="383"/>
    </location>
</feature>
<keyword evidence="4" id="KW-1185">Reference proteome</keyword>
<dbReference type="EMBL" id="VXBC01007691">
    <property type="protein sequence ID" value="NXM17669.1"/>
    <property type="molecule type" value="Genomic_DNA"/>
</dbReference>
<protein>
    <submittedName>
        <fullName evidence="3">CCD73 protein</fullName>
    </submittedName>
</protein>
<feature type="compositionally biased region" description="Basic and acidic residues" evidence="2">
    <location>
        <begin position="729"/>
        <end position="748"/>
    </location>
</feature>
<feature type="region of interest" description="Disordered" evidence="2">
    <location>
        <begin position="475"/>
        <end position="569"/>
    </location>
</feature>
<feature type="compositionally biased region" description="Polar residues" evidence="2">
    <location>
        <begin position="750"/>
        <end position="760"/>
    </location>
</feature>
<feature type="coiled-coil region" evidence="1">
    <location>
        <begin position="182"/>
        <end position="241"/>
    </location>
</feature>
<proteinExistence type="predicted"/>
<name>A0A7L0YPC0_9PASE</name>
<accession>A0A7L0YPC0</accession>
<dbReference type="PANTHER" id="PTHR28660">
    <property type="entry name" value="COILED-COIL DOMAIN-CONTAINING PROTEIN 73"/>
    <property type="match status" value="1"/>
</dbReference>
<dbReference type="PANTHER" id="PTHR28660:SF1">
    <property type="entry name" value="COILED-COIL DOMAIN-CONTAINING PROTEIN 73"/>
    <property type="match status" value="1"/>
</dbReference>
<gene>
    <name evidence="3" type="primary">Ccdc73</name>
    <name evidence="3" type="ORF">PLONIG_R10163</name>
</gene>
<feature type="compositionally biased region" description="Basic and acidic residues" evidence="2">
    <location>
        <begin position="536"/>
        <end position="553"/>
    </location>
</feature>
<evidence type="ECO:0000256" key="1">
    <source>
        <dbReference type="SAM" id="Coils"/>
    </source>
</evidence>
<feature type="region of interest" description="Disordered" evidence="2">
    <location>
        <begin position="729"/>
        <end position="765"/>
    </location>
</feature>
<evidence type="ECO:0000313" key="4">
    <source>
        <dbReference type="Proteomes" id="UP000539920"/>
    </source>
</evidence>
<feature type="coiled-coil region" evidence="1">
    <location>
        <begin position="41"/>
        <end position="118"/>
    </location>
</feature>
<evidence type="ECO:0000313" key="3">
    <source>
        <dbReference type="EMBL" id="NXM17669.1"/>
    </source>
</evidence>
<dbReference type="Proteomes" id="UP000539920">
    <property type="component" value="Unassembled WGS sequence"/>
</dbReference>
<dbReference type="InterPro" id="IPR031650">
    <property type="entry name" value="CCDC73"/>
</dbReference>
<feature type="coiled-coil region" evidence="1">
    <location>
        <begin position="270"/>
        <end position="357"/>
    </location>
</feature>
<feature type="non-terminal residue" evidence="3">
    <location>
        <position position="1057"/>
    </location>
</feature>
<evidence type="ECO:0000256" key="2">
    <source>
        <dbReference type="SAM" id="MobiDB-lite"/>
    </source>
</evidence>
<dbReference type="Pfam" id="PF15818">
    <property type="entry name" value="CCDC73"/>
    <property type="match status" value="1"/>
</dbReference>